<name>A0A6G5QLG7_CAMRE</name>
<organism evidence="7 8">
    <name type="scientific">Campylobacter rectus</name>
    <name type="common">Wolinella recta</name>
    <dbReference type="NCBI Taxonomy" id="203"/>
    <lineage>
        <taxon>Bacteria</taxon>
        <taxon>Pseudomonadati</taxon>
        <taxon>Campylobacterota</taxon>
        <taxon>Epsilonproteobacteria</taxon>
        <taxon>Campylobacterales</taxon>
        <taxon>Campylobacteraceae</taxon>
        <taxon>Campylobacter</taxon>
    </lineage>
</organism>
<dbReference type="GO" id="GO:0070181">
    <property type="term" value="F:small ribosomal subunit rRNA binding"/>
    <property type="evidence" value="ECO:0007669"/>
    <property type="project" value="TreeGrafter"/>
</dbReference>
<evidence type="ECO:0000256" key="5">
    <source>
        <dbReference type="ARBA" id="ARBA00035294"/>
    </source>
</evidence>
<evidence type="ECO:0000256" key="4">
    <source>
        <dbReference type="ARBA" id="ARBA00035104"/>
    </source>
</evidence>
<sequence length="128" mass="14758">MKHYELLFILKPTLTEEEVSAKVDFVKEILTKNGANIASVQTMGTRKLAYTVKKYERGTYFVVYFEAPTQAIAEVERIIRITEEIIKFLTVKFENKKEIAAWEKMSKGIKLNKKEPKVKAEEAPTAQE</sequence>
<dbReference type="SUPFAM" id="SSF54995">
    <property type="entry name" value="Ribosomal protein S6"/>
    <property type="match status" value="1"/>
</dbReference>
<dbReference type="HAMAP" id="MF_00360">
    <property type="entry name" value="Ribosomal_bS6"/>
    <property type="match status" value="1"/>
</dbReference>
<dbReference type="AlphaFoldDB" id="A0A6G5QLG7"/>
<accession>A0A6G5QLG7</accession>
<evidence type="ECO:0000256" key="6">
    <source>
        <dbReference type="HAMAP-Rule" id="MF_00360"/>
    </source>
</evidence>
<protein>
    <recommendedName>
        <fullName evidence="5 6">Small ribosomal subunit protein bS6</fullName>
    </recommendedName>
</protein>
<gene>
    <name evidence="6 7" type="primary">rpsF</name>
    <name evidence="7" type="ORF">CRECT_0901</name>
</gene>
<dbReference type="GO" id="GO:0006412">
    <property type="term" value="P:translation"/>
    <property type="evidence" value="ECO:0007669"/>
    <property type="project" value="UniProtKB-UniRule"/>
</dbReference>
<comment type="similarity">
    <text evidence="1 6">Belongs to the bacterial ribosomal protein bS6 family.</text>
</comment>
<dbReference type="Proteomes" id="UP000502377">
    <property type="component" value="Chromosome"/>
</dbReference>
<evidence type="ECO:0000256" key="1">
    <source>
        <dbReference type="ARBA" id="ARBA00009512"/>
    </source>
</evidence>
<reference evidence="7 8" key="1">
    <citation type="submission" date="2016-07" db="EMBL/GenBank/DDBJ databases">
        <title>Comparative genomics of the Campylobacter concisus group.</title>
        <authorList>
            <person name="Miller W.G."/>
            <person name="Yee E."/>
            <person name="Chapman M.H."/>
            <person name="Huynh S."/>
            <person name="Bono J.L."/>
            <person name="On S.L.W."/>
            <person name="StLeger J."/>
            <person name="Foster G."/>
            <person name="Parker C.T."/>
        </authorList>
    </citation>
    <scope>NUCLEOTIDE SEQUENCE [LARGE SCALE GENOMIC DNA]</scope>
    <source>
        <strain evidence="7 8">ATCC 33238</strain>
    </source>
</reference>
<evidence type="ECO:0000256" key="3">
    <source>
        <dbReference type="ARBA" id="ARBA00023274"/>
    </source>
</evidence>
<evidence type="ECO:0000313" key="8">
    <source>
        <dbReference type="Proteomes" id="UP000502377"/>
    </source>
</evidence>
<keyword evidence="6" id="KW-0699">rRNA-binding</keyword>
<dbReference type="NCBIfam" id="TIGR00166">
    <property type="entry name" value="S6"/>
    <property type="match status" value="1"/>
</dbReference>
<dbReference type="RefSeq" id="WP_004319411.1">
    <property type="nucleotide sequence ID" value="NZ_CAJPTG010000244.1"/>
</dbReference>
<keyword evidence="2 6" id="KW-0689">Ribosomal protein</keyword>
<dbReference type="KEGG" id="crx:CRECT_0901"/>
<dbReference type="EMBL" id="CP012543">
    <property type="protein sequence ID" value="QCD46573.1"/>
    <property type="molecule type" value="Genomic_DNA"/>
</dbReference>
<dbReference type="Pfam" id="PF01250">
    <property type="entry name" value="Ribosomal_S6"/>
    <property type="match status" value="1"/>
</dbReference>
<dbReference type="CDD" id="cd00473">
    <property type="entry name" value="bS6"/>
    <property type="match status" value="1"/>
</dbReference>
<dbReference type="GO" id="GO:0022627">
    <property type="term" value="C:cytosolic small ribosomal subunit"/>
    <property type="evidence" value="ECO:0007669"/>
    <property type="project" value="TreeGrafter"/>
</dbReference>
<dbReference type="InterPro" id="IPR020814">
    <property type="entry name" value="Ribosomal_S6_plastid/chlpt"/>
</dbReference>
<evidence type="ECO:0000256" key="2">
    <source>
        <dbReference type="ARBA" id="ARBA00022980"/>
    </source>
</evidence>
<comment type="function">
    <text evidence="4 6">Binds together with bS18 to 16S ribosomal RNA.</text>
</comment>
<dbReference type="InterPro" id="IPR014717">
    <property type="entry name" value="Transl_elong_EF1B/ribsomal_bS6"/>
</dbReference>
<keyword evidence="6" id="KW-0694">RNA-binding</keyword>
<evidence type="ECO:0000313" key="7">
    <source>
        <dbReference type="EMBL" id="QCD46573.1"/>
    </source>
</evidence>
<dbReference type="PANTHER" id="PTHR21011:SF1">
    <property type="entry name" value="SMALL RIBOSOMAL SUBUNIT PROTEIN BS6M"/>
    <property type="match status" value="1"/>
</dbReference>
<dbReference type="Gene3D" id="3.30.70.60">
    <property type="match status" value="1"/>
</dbReference>
<proteinExistence type="inferred from homology"/>
<dbReference type="GO" id="GO:0003735">
    <property type="term" value="F:structural constituent of ribosome"/>
    <property type="evidence" value="ECO:0007669"/>
    <property type="project" value="InterPro"/>
</dbReference>
<dbReference type="InterPro" id="IPR000529">
    <property type="entry name" value="Ribosomal_bS6"/>
</dbReference>
<dbReference type="PANTHER" id="PTHR21011">
    <property type="entry name" value="MITOCHONDRIAL 28S RIBOSOMAL PROTEIN S6"/>
    <property type="match status" value="1"/>
</dbReference>
<keyword evidence="3 6" id="KW-0687">Ribonucleoprotein</keyword>
<dbReference type="InterPro" id="IPR035980">
    <property type="entry name" value="Ribosomal_bS6_sf"/>
</dbReference>